<evidence type="ECO:0000259" key="6">
    <source>
        <dbReference type="PROSITE" id="PS51123"/>
    </source>
</evidence>
<evidence type="ECO:0000313" key="7">
    <source>
        <dbReference type="EMBL" id="AZQ60738.1"/>
    </source>
</evidence>
<dbReference type="Gene3D" id="2.120.10.30">
    <property type="entry name" value="TolB, C-terminal domain"/>
    <property type="match status" value="1"/>
</dbReference>
<dbReference type="PANTHER" id="PTHR30329">
    <property type="entry name" value="STATOR ELEMENT OF FLAGELLAR MOTOR COMPLEX"/>
    <property type="match status" value="1"/>
</dbReference>
<evidence type="ECO:0000256" key="1">
    <source>
        <dbReference type="ARBA" id="ARBA00004442"/>
    </source>
</evidence>
<dbReference type="InterPro" id="IPR013783">
    <property type="entry name" value="Ig-like_fold"/>
</dbReference>
<keyword evidence="3" id="KW-0998">Cell outer membrane</keyword>
<dbReference type="InterPro" id="IPR011990">
    <property type="entry name" value="TPR-like_helical_dom_sf"/>
</dbReference>
<dbReference type="InterPro" id="IPR006664">
    <property type="entry name" value="OMP_bac"/>
</dbReference>
<dbReference type="PROSITE" id="PS51257">
    <property type="entry name" value="PROKAR_LIPOPROTEIN"/>
    <property type="match status" value="1"/>
</dbReference>
<dbReference type="KEGG" id="fll:EI427_00490"/>
<dbReference type="AlphaFoldDB" id="A0A3Q9FL59"/>
<dbReference type="Pfam" id="PF13432">
    <property type="entry name" value="TPR_16"/>
    <property type="match status" value="1"/>
</dbReference>
<evidence type="ECO:0000313" key="8">
    <source>
        <dbReference type="Proteomes" id="UP000267268"/>
    </source>
</evidence>
<gene>
    <name evidence="7" type="ORF">EI427_00490</name>
</gene>
<dbReference type="Gene3D" id="3.30.1330.60">
    <property type="entry name" value="OmpA-like domain"/>
    <property type="match status" value="1"/>
</dbReference>
<keyword evidence="8" id="KW-1185">Reference proteome</keyword>
<proteinExistence type="predicted"/>
<organism evidence="7 8">
    <name type="scientific">Flammeovirga pectinis</name>
    <dbReference type="NCBI Taxonomy" id="2494373"/>
    <lineage>
        <taxon>Bacteria</taxon>
        <taxon>Pseudomonadati</taxon>
        <taxon>Bacteroidota</taxon>
        <taxon>Cytophagia</taxon>
        <taxon>Cytophagales</taxon>
        <taxon>Flammeovirgaceae</taxon>
        <taxon>Flammeovirga</taxon>
    </lineage>
</organism>
<keyword evidence="5" id="KW-0732">Signal</keyword>
<evidence type="ECO:0000256" key="4">
    <source>
        <dbReference type="PROSITE-ProRule" id="PRU00473"/>
    </source>
</evidence>
<dbReference type="Pfam" id="PF07676">
    <property type="entry name" value="PD40"/>
    <property type="match status" value="3"/>
</dbReference>
<feature type="chain" id="PRO_5018649388" description="OmpA-like domain-containing protein" evidence="5">
    <location>
        <begin position="24"/>
        <end position="655"/>
    </location>
</feature>
<dbReference type="InterPro" id="IPR006665">
    <property type="entry name" value="OmpA-like"/>
</dbReference>
<dbReference type="Pfam" id="PF00691">
    <property type="entry name" value="OmpA"/>
    <property type="match status" value="1"/>
</dbReference>
<dbReference type="OrthoDB" id="1488841at2"/>
<protein>
    <recommendedName>
        <fullName evidence="6">OmpA-like domain-containing protein</fullName>
    </recommendedName>
</protein>
<dbReference type="InterPro" id="IPR011042">
    <property type="entry name" value="6-blade_b-propeller_TolB-like"/>
</dbReference>
<dbReference type="Gene3D" id="1.25.40.10">
    <property type="entry name" value="Tetratricopeptide repeat domain"/>
    <property type="match status" value="1"/>
</dbReference>
<dbReference type="PROSITE" id="PS51123">
    <property type="entry name" value="OMPA_2"/>
    <property type="match status" value="1"/>
</dbReference>
<dbReference type="Gene3D" id="2.60.40.10">
    <property type="entry name" value="Immunoglobulins"/>
    <property type="match status" value="1"/>
</dbReference>
<comment type="subcellular location">
    <subcellularLocation>
        <location evidence="1">Cell outer membrane</location>
    </subcellularLocation>
</comment>
<dbReference type="GO" id="GO:0009279">
    <property type="term" value="C:cell outer membrane"/>
    <property type="evidence" value="ECO:0007669"/>
    <property type="project" value="UniProtKB-SubCell"/>
</dbReference>
<name>A0A3Q9FL59_9BACT</name>
<dbReference type="PANTHER" id="PTHR30329:SF21">
    <property type="entry name" value="LIPOPROTEIN YIAD-RELATED"/>
    <property type="match status" value="1"/>
</dbReference>
<dbReference type="SUPFAM" id="SSF82171">
    <property type="entry name" value="DPP6 N-terminal domain-like"/>
    <property type="match status" value="1"/>
</dbReference>
<reference evidence="7 8" key="1">
    <citation type="submission" date="2018-12" db="EMBL/GenBank/DDBJ databases">
        <title>Flammeovirga pectinis sp. nov., isolated from the gut of the Korean scallop, Patinopecten yessoensis.</title>
        <authorList>
            <person name="Bae J.-W."/>
            <person name="Jeong Y.-S."/>
            <person name="Kang W."/>
        </authorList>
    </citation>
    <scope>NUCLEOTIDE SEQUENCE [LARGE SCALE GENOMIC DNA]</scope>
    <source>
        <strain evidence="7 8">L12M1</strain>
    </source>
</reference>
<evidence type="ECO:0000256" key="2">
    <source>
        <dbReference type="ARBA" id="ARBA00023136"/>
    </source>
</evidence>
<feature type="signal peptide" evidence="5">
    <location>
        <begin position="1"/>
        <end position="23"/>
    </location>
</feature>
<dbReference type="SUPFAM" id="SSF103088">
    <property type="entry name" value="OmpA-like"/>
    <property type="match status" value="1"/>
</dbReference>
<dbReference type="InterPro" id="IPR050330">
    <property type="entry name" value="Bact_OuterMem_StrucFunc"/>
</dbReference>
<dbReference type="SUPFAM" id="SSF49478">
    <property type="entry name" value="Cna protein B-type domain"/>
    <property type="match status" value="1"/>
</dbReference>
<dbReference type="EMBL" id="CP034562">
    <property type="protein sequence ID" value="AZQ60738.1"/>
    <property type="molecule type" value="Genomic_DNA"/>
</dbReference>
<dbReference type="InterPro" id="IPR036737">
    <property type="entry name" value="OmpA-like_sf"/>
</dbReference>
<evidence type="ECO:0000256" key="5">
    <source>
        <dbReference type="SAM" id="SignalP"/>
    </source>
</evidence>
<feature type="domain" description="OmpA-like" evidence="6">
    <location>
        <begin position="534"/>
        <end position="655"/>
    </location>
</feature>
<accession>A0A3Q9FL59</accession>
<dbReference type="SUPFAM" id="SSF48452">
    <property type="entry name" value="TPR-like"/>
    <property type="match status" value="1"/>
</dbReference>
<dbReference type="RefSeq" id="WP_126610681.1">
    <property type="nucleotide sequence ID" value="NZ_CP034562.1"/>
</dbReference>
<dbReference type="InterPro" id="IPR011659">
    <property type="entry name" value="WD40"/>
</dbReference>
<sequence length="655" mass="74715">MKRLLLFISIASIIASCSSPLSVAEKHFETGEYQPAIKKYEAIAENNKYAKEKPEAYYKIAEAYRLSNRISEALPYYKKAKDNGYENMDMYFYYAYGLELQGDYEKARKLFNRYAKEGSDRQLIRRAKDEIKQIDLVDSLSKVVDPFIDISLCEVLSSNKSDYSPAFFNGDLIFTSTRDSEAVYQGTGEGYANLYRYTFDKADSCNGQVTFFDSLINNPNFHEASATFSRDGKFMIFARSNTGHHKEDYKEVDLFESRFEDGKWSEPTILKFSNPQSWDACPALSVNGKTLYFASNRKGGYGGIDIYRSQRNVNGTWGKPRNMGPKINSRGNDMFPYVAATGKMYFASDGHPGLGGLDLFEASRKSKKIKIKNMGKPFNSSADDFGLVFLEKRFGAFTSSRQVGDDKSNQDHIYFFSDKTPINKPVNYFLAGNSIGVKDTSEVPLAGVDVMLLKPDGSLVEKVLSDDKGRYEFKTQLVMGDDYILIAQKEKYFQDSVYYTTADKEIDQEDIKDRPEKIVDWVLESEVDLTKDFYDELIEEGEITLNNILYDFDDYRIRIDAARELDKLVTLLEQHPNISIELGSHTDDRGSEKYNIKLSQKRAESAVNYIISRGIEKDRIEAKGYGELLPVVFNAETEEEHQVNRRTTVTLLDEI</sequence>
<dbReference type="CDD" id="cd07185">
    <property type="entry name" value="OmpA_C-like"/>
    <property type="match status" value="1"/>
</dbReference>
<dbReference type="Proteomes" id="UP000267268">
    <property type="component" value="Chromosome 1"/>
</dbReference>
<evidence type="ECO:0000256" key="3">
    <source>
        <dbReference type="ARBA" id="ARBA00023237"/>
    </source>
</evidence>
<dbReference type="PRINTS" id="PR01021">
    <property type="entry name" value="OMPADOMAIN"/>
</dbReference>
<keyword evidence="2 4" id="KW-0472">Membrane</keyword>